<dbReference type="Proteomes" id="UP000332933">
    <property type="component" value="Unassembled WGS sequence"/>
</dbReference>
<feature type="transmembrane region" description="Helical" evidence="6">
    <location>
        <begin position="394"/>
        <end position="421"/>
    </location>
</feature>
<evidence type="ECO:0000256" key="4">
    <source>
        <dbReference type="ARBA" id="ARBA00022989"/>
    </source>
</evidence>
<dbReference type="AlphaFoldDB" id="A0A485L6Q1"/>
<proteinExistence type="predicted"/>
<dbReference type="Gene3D" id="1.20.1250.20">
    <property type="entry name" value="MFS general substrate transporter like domains"/>
    <property type="match status" value="2"/>
</dbReference>
<feature type="transmembrane region" description="Helical" evidence="6">
    <location>
        <begin position="227"/>
        <end position="247"/>
    </location>
</feature>
<feature type="transmembrane region" description="Helical" evidence="6">
    <location>
        <begin position="63"/>
        <end position="84"/>
    </location>
</feature>
<feature type="transmembrane region" description="Helical" evidence="6">
    <location>
        <begin position="162"/>
        <end position="186"/>
    </location>
</feature>
<keyword evidence="5 6" id="KW-0472">Membrane</keyword>
<feature type="transmembrane region" description="Helical" evidence="6">
    <location>
        <begin position="459"/>
        <end position="483"/>
    </location>
</feature>
<feature type="transmembrane region" description="Helical" evidence="6">
    <location>
        <begin position="433"/>
        <end position="453"/>
    </location>
</feature>
<dbReference type="Pfam" id="PF13347">
    <property type="entry name" value="MFS_2"/>
    <property type="match status" value="1"/>
</dbReference>
<gene>
    <name evidence="8" type="primary">Aste57867_16445</name>
    <name evidence="7" type="ORF">As57867_016388</name>
    <name evidence="8" type="ORF">ASTE57867_16445</name>
</gene>
<evidence type="ECO:0000256" key="2">
    <source>
        <dbReference type="ARBA" id="ARBA00022448"/>
    </source>
</evidence>
<organism evidence="8 9">
    <name type="scientific">Aphanomyces stellatus</name>
    <dbReference type="NCBI Taxonomy" id="120398"/>
    <lineage>
        <taxon>Eukaryota</taxon>
        <taxon>Sar</taxon>
        <taxon>Stramenopiles</taxon>
        <taxon>Oomycota</taxon>
        <taxon>Saprolegniomycetes</taxon>
        <taxon>Saprolegniales</taxon>
        <taxon>Verrucalvaceae</taxon>
        <taxon>Aphanomyces</taxon>
    </lineage>
</organism>
<dbReference type="EMBL" id="CAADRA010005899">
    <property type="protein sequence ID" value="VFT93219.1"/>
    <property type="molecule type" value="Genomic_DNA"/>
</dbReference>
<evidence type="ECO:0000256" key="6">
    <source>
        <dbReference type="SAM" id="Phobius"/>
    </source>
</evidence>
<evidence type="ECO:0000313" key="7">
    <source>
        <dbReference type="EMBL" id="KAF0692482.1"/>
    </source>
</evidence>
<dbReference type="GO" id="GO:0016020">
    <property type="term" value="C:membrane"/>
    <property type="evidence" value="ECO:0007669"/>
    <property type="project" value="UniProtKB-SubCell"/>
</dbReference>
<keyword evidence="9" id="KW-1185">Reference proteome</keyword>
<reference evidence="7" key="2">
    <citation type="submission" date="2019-06" db="EMBL/GenBank/DDBJ databases">
        <title>Genomics analysis of Aphanomyces spp. identifies a new class of oomycete effector associated with host adaptation.</title>
        <authorList>
            <person name="Gaulin E."/>
        </authorList>
    </citation>
    <scope>NUCLEOTIDE SEQUENCE</scope>
    <source>
        <strain evidence="7">CBS 578.67</strain>
    </source>
</reference>
<accession>A0A485L6Q1</accession>
<dbReference type="EMBL" id="VJMH01005878">
    <property type="protein sequence ID" value="KAF0692482.1"/>
    <property type="molecule type" value="Genomic_DNA"/>
</dbReference>
<dbReference type="OrthoDB" id="197206at2759"/>
<feature type="transmembrane region" description="Helical" evidence="6">
    <location>
        <begin position="340"/>
        <end position="360"/>
    </location>
</feature>
<evidence type="ECO:0000256" key="3">
    <source>
        <dbReference type="ARBA" id="ARBA00022692"/>
    </source>
</evidence>
<feature type="transmembrane region" description="Helical" evidence="6">
    <location>
        <begin position="372"/>
        <end position="388"/>
    </location>
</feature>
<reference evidence="8 9" key="1">
    <citation type="submission" date="2019-03" db="EMBL/GenBank/DDBJ databases">
        <authorList>
            <person name="Gaulin E."/>
            <person name="Dumas B."/>
        </authorList>
    </citation>
    <scope>NUCLEOTIDE SEQUENCE [LARGE SCALE GENOMIC DNA]</scope>
    <source>
        <strain evidence="8">CBS 568.67</strain>
    </source>
</reference>
<sequence>MAKRSTTVTTIDVHDLDSLDLGHDMLDTPVLQSSDDIHDDPLDDAGASDCCCGKMILVALPRFAIMMGWAAQWAVLGPLLEILVSSSAVQLIQIVGPLAGLVVVPTLGVLSDGCTSRFGRRRPFIFGGTVASIVAYVLLMFASDVGCALGDTPSSRTWTTAIVVVCYVWTDISLNIAMVPTTLLMADLVGRRQVTGSVFTGLLAAGGLAFTAVYIAAFGPAHQTLKTFLSILIVLLAATASTTCYYVKETPRRACDSASSSPVRDALTAVVDGIRRLPSPLGIYFWIILLTTYGFTSYNGAKGQFFGLVVNGGDARDADLCGKSGWSACTLAQTAFNDGVRVAGLTDTLQVLAFVYVLFLPSLVHRFGAKRVIAASIVPQMLYTFLAFSKNVPLNVAIAVSCSVTQATISLLIVPLIVNVIGPDNSLGLFNGALNSALCVGQLLNYAMSAALVTSSMGYALPILVGGCVSVVAGGIAAFAFPLDMTSV</sequence>
<dbReference type="SUPFAM" id="SSF103473">
    <property type="entry name" value="MFS general substrate transporter"/>
    <property type="match status" value="2"/>
</dbReference>
<evidence type="ECO:0000256" key="5">
    <source>
        <dbReference type="ARBA" id="ARBA00023136"/>
    </source>
</evidence>
<keyword evidence="3 6" id="KW-0812">Transmembrane</keyword>
<dbReference type="InterPro" id="IPR036259">
    <property type="entry name" value="MFS_trans_sf"/>
</dbReference>
<evidence type="ECO:0000313" key="9">
    <source>
        <dbReference type="Proteomes" id="UP000332933"/>
    </source>
</evidence>
<feature type="transmembrane region" description="Helical" evidence="6">
    <location>
        <begin position="283"/>
        <end position="301"/>
    </location>
</feature>
<feature type="transmembrane region" description="Helical" evidence="6">
    <location>
        <begin position="90"/>
        <end position="111"/>
    </location>
</feature>
<feature type="transmembrane region" description="Helical" evidence="6">
    <location>
        <begin position="123"/>
        <end position="142"/>
    </location>
</feature>
<evidence type="ECO:0000313" key="8">
    <source>
        <dbReference type="EMBL" id="VFT93219.1"/>
    </source>
</evidence>
<feature type="transmembrane region" description="Helical" evidence="6">
    <location>
        <begin position="198"/>
        <end position="221"/>
    </location>
</feature>
<name>A0A485L6Q1_9STRA</name>
<evidence type="ECO:0000256" key="1">
    <source>
        <dbReference type="ARBA" id="ARBA00004141"/>
    </source>
</evidence>
<dbReference type="PANTHER" id="PTHR19432">
    <property type="entry name" value="SUGAR TRANSPORTER"/>
    <property type="match status" value="1"/>
</dbReference>
<keyword evidence="2" id="KW-0813">Transport</keyword>
<protein>
    <submittedName>
        <fullName evidence="8">Aste57867_16445 protein</fullName>
    </submittedName>
</protein>
<dbReference type="PANTHER" id="PTHR19432:SF26">
    <property type="entry name" value="MAJOR FACILITATOR SUPERFAMILY (MFS) PROFILE DOMAIN-CONTAINING PROTEIN"/>
    <property type="match status" value="1"/>
</dbReference>
<dbReference type="GO" id="GO:0008506">
    <property type="term" value="F:sucrose:proton symporter activity"/>
    <property type="evidence" value="ECO:0007669"/>
    <property type="project" value="TreeGrafter"/>
</dbReference>
<comment type="subcellular location">
    <subcellularLocation>
        <location evidence="1">Membrane</location>
        <topology evidence="1">Multi-pass membrane protein</topology>
    </subcellularLocation>
</comment>
<keyword evidence="4 6" id="KW-1133">Transmembrane helix</keyword>